<proteinExistence type="predicted"/>
<protein>
    <submittedName>
        <fullName evidence="1">(rape) hypothetical protein</fullName>
    </submittedName>
</protein>
<gene>
    <name evidence="1" type="ORF">DARMORV10_C02P36860.1</name>
</gene>
<dbReference type="Proteomes" id="UP001295469">
    <property type="component" value="Chromosome C02"/>
</dbReference>
<evidence type="ECO:0000313" key="1">
    <source>
        <dbReference type="EMBL" id="CAF1914944.1"/>
    </source>
</evidence>
<accession>A0A816KLQ0</accession>
<sequence>MDLGGWFPDLPLGSLCRAVATSGSGGPPWCLGGSVTNGWSGVETPDFLPMVVSAVIACRPFPFRECVR</sequence>
<reference evidence="1" key="1">
    <citation type="submission" date="2021-01" db="EMBL/GenBank/DDBJ databases">
        <authorList>
            <consortium name="Genoscope - CEA"/>
            <person name="William W."/>
        </authorList>
    </citation>
    <scope>NUCLEOTIDE SEQUENCE</scope>
</reference>
<organism evidence="1">
    <name type="scientific">Brassica napus</name>
    <name type="common">Rape</name>
    <dbReference type="NCBI Taxonomy" id="3708"/>
    <lineage>
        <taxon>Eukaryota</taxon>
        <taxon>Viridiplantae</taxon>
        <taxon>Streptophyta</taxon>
        <taxon>Embryophyta</taxon>
        <taxon>Tracheophyta</taxon>
        <taxon>Spermatophyta</taxon>
        <taxon>Magnoliopsida</taxon>
        <taxon>eudicotyledons</taxon>
        <taxon>Gunneridae</taxon>
        <taxon>Pentapetalae</taxon>
        <taxon>rosids</taxon>
        <taxon>malvids</taxon>
        <taxon>Brassicales</taxon>
        <taxon>Brassicaceae</taxon>
        <taxon>Brassiceae</taxon>
        <taxon>Brassica</taxon>
    </lineage>
</organism>
<dbReference type="EMBL" id="HG994366">
    <property type="protein sequence ID" value="CAF1914944.1"/>
    <property type="molecule type" value="Genomic_DNA"/>
</dbReference>
<dbReference type="AlphaFoldDB" id="A0A816KLQ0"/>
<name>A0A816KLQ0_BRANA</name>